<accession>A0ABW4Q8C5</accession>
<gene>
    <name evidence="2" type="ORF">ACFSFX_10205</name>
</gene>
<dbReference type="SUPFAM" id="SSF56219">
    <property type="entry name" value="DNase I-like"/>
    <property type="match status" value="1"/>
</dbReference>
<dbReference type="RefSeq" id="WP_343878372.1">
    <property type="nucleotide sequence ID" value="NZ_BAAAIJ010000014.1"/>
</dbReference>
<evidence type="ECO:0000313" key="2">
    <source>
        <dbReference type="EMBL" id="MFD1846971.1"/>
    </source>
</evidence>
<keyword evidence="2" id="KW-0378">Hydrolase</keyword>
<proteinExistence type="predicted"/>
<evidence type="ECO:0000259" key="1">
    <source>
        <dbReference type="Pfam" id="PF03372"/>
    </source>
</evidence>
<comment type="caution">
    <text evidence="2">The sequence shown here is derived from an EMBL/GenBank/DDBJ whole genome shotgun (WGS) entry which is preliminary data.</text>
</comment>
<sequence>MRAISYNLREHKASDELEDLVQRYAVDLLCLQECDASDLPATVGDLQLAIATRENRLGLALYYREERFTAIHTRAMMLKKSLHDRVLAPAHERLIGLQLIENQTNHGLVVGSFHAAPLTASNSLRRKQIHASHAELLGMGTGVATLMLGDFNYPFFTQRLTRHMKDSGYDLSLSDLRTYTRYRVFRGHFDFATSRGLDIQSVETLPRGASDHLPILVRAEYSPMNSLAPVAA</sequence>
<keyword evidence="2" id="KW-0255">Endonuclease</keyword>
<reference evidence="3" key="1">
    <citation type="journal article" date="2019" name="Int. J. Syst. Evol. Microbiol.">
        <title>The Global Catalogue of Microorganisms (GCM) 10K type strain sequencing project: providing services to taxonomists for standard genome sequencing and annotation.</title>
        <authorList>
            <consortium name="The Broad Institute Genomics Platform"/>
            <consortium name="The Broad Institute Genome Sequencing Center for Infectious Disease"/>
            <person name="Wu L."/>
            <person name="Ma J."/>
        </authorList>
    </citation>
    <scope>NUCLEOTIDE SEQUENCE [LARGE SCALE GENOMIC DNA]</scope>
    <source>
        <strain evidence="3">JCM 11496</strain>
    </source>
</reference>
<dbReference type="Proteomes" id="UP001597307">
    <property type="component" value="Unassembled WGS sequence"/>
</dbReference>
<feature type="domain" description="Endonuclease/exonuclease/phosphatase" evidence="1">
    <location>
        <begin position="5"/>
        <end position="212"/>
    </location>
</feature>
<dbReference type="InterPro" id="IPR036691">
    <property type="entry name" value="Endo/exonu/phosph_ase_sf"/>
</dbReference>
<dbReference type="Gene3D" id="3.60.10.10">
    <property type="entry name" value="Endonuclease/exonuclease/phosphatase"/>
    <property type="match status" value="1"/>
</dbReference>
<name>A0ABW4Q8C5_9MICC</name>
<keyword evidence="2" id="KW-0540">Nuclease</keyword>
<dbReference type="InterPro" id="IPR005135">
    <property type="entry name" value="Endo/exonuclease/phosphatase"/>
</dbReference>
<evidence type="ECO:0000313" key="3">
    <source>
        <dbReference type="Proteomes" id="UP001597307"/>
    </source>
</evidence>
<dbReference type="Pfam" id="PF03372">
    <property type="entry name" value="Exo_endo_phos"/>
    <property type="match status" value="1"/>
</dbReference>
<dbReference type="EMBL" id="JBHUGA010000034">
    <property type="protein sequence ID" value="MFD1846971.1"/>
    <property type="molecule type" value="Genomic_DNA"/>
</dbReference>
<organism evidence="2 3">
    <name type="scientific">Arthrobacter flavus</name>
    <dbReference type="NCBI Taxonomy" id="95172"/>
    <lineage>
        <taxon>Bacteria</taxon>
        <taxon>Bacillati</taxon>
        <taxon>Actinomycetota</taxon>
        <taxon>Actinomycetes</taxon>
        <taxon>Micrococcales</taxon>
        <taxon>Micrococcaceae</taxon>
        <taxon>Arthrobacter</taxon>
    </lineage>
</organism>
<dbReference type="GO" id="GO:0004519">
    <property type="term" value="F:endonuclease activity"/>
    <property type="evidence" value="ECO:0007669"/>
    <property type="project" value="UniProtKB-KW"/>
</dbReference>
<keyword evidence="3" id="KW-1185">Reference proteome</keyword>
<protein>
    <submittedName>
        <fullName evidence="2">Endonuclease/exonuclease/phosphatase family protein</fullName>
    </submittedName>
</protein>